<evidence type="ECO:0000256" key="2">
    <source>
        <dbReference type="ARBA" id="ARBA00023315"/>
    </source>
</evidence>
<dbReference type="CDD" id="cd04301">
    <property type="entry name" value="NAT_SF"/>
    <property type="match status" value="1"/>
</dbReference>
<dbReference type="Gene3D" id="3.40.630.30">
    <property type="match status" value="1"/>
</dbReference>
<accession>A0ABP5VNT0</accession>
<evidence type="ECO:0000259" key="3">
    <source>
        <dbReference type="PROSITE" id="PS51186"/>
    </source>
</evidence>
<dbReference type="Proteomes" id="UP001501231">
    <property type="component" value="Unassembled WGS sequence"/>
</dbReference>
<feature type="domain" description="N-acetyltransferase" evidence="3">
    <location>
        <begin position="3"/>
        <end position="168"/>
    </location>
</feature>
<dbReference type="PANTHER" id="PTHR43626">
    <property type="entry name" value="ACYL-COA N-ACYLTRANSFERASE"/>
    <property type="match status" value="1"/>
</dbReference>
<dbReference type="NCBIfam" id="NF005921">
    <property type="entry name" value="PRK07922.1"/>
    <property type="match status" value="1"/>
</dbReference>
<dbReference type="PANTHER" id="PTHR43626:SF4">
    <property type="entry name" value="GCN5-RELATED N-ACETYLTRANSFERASE 2, CHLOROPLASTIC"/>
    <property type="match status" value="1"/>
</dbReference>
<dbReference type="PROSITE" id="PS51186">
    <property type="entry name" value="GNAT"/>
    <property type="match status" value="1"/>
</dbReference>
<keyword evidence="2" id="KW-0012">Acyltransferase</keyword>
<evidence type="ECO:0000313" key="5">
    <source>
        <dbReference type="Proteomes" id="UP001501231"/>
    </source>
</evidence>
<organism evidence="4 5">
    <name type="scientific">Actinomadura vinacea</name>
    <dbReference type="NCBI Taxonomy" id="115336"/>
    <lineage>
        <taxon>Bacteria</taxon>
        <taxon>Bacillati</taxon>
        <taxon>Actinomycetota</taxon>
        <taxon>Actinomycetes</taxon>
        <taxon>Streptosporangiales</taxon>
        <taxon>Thermomonosporaceae</taxon>
        <taxon>Actinomadura</taxon>
    </lineage>
</organism>
<evidence type="ECO:0000313" key="4">
    <source>
        <dbReference type="EMBL" id="GAA2405526.1"/>
    </source>
</evidence>
<evidence type="ECO:0000256" key="1">
    <source>
        <dbReference type="ARBA" id="ARBA00022679"/>
    </source>
</evidence>
<dbReference type="InterPro" id="IPR016181">
    <property type="entry name" value="Acyl_CoA_acyltransferase"/>
</dbReference>
<dbReference type="RefSeq" id="WP_344587465.1">
    <property type="nucleotide sequence ID" value="NZ_BAAARW010000004.1"/>
</dbReference>
<sequence>MEVVIRRARTADVQDISRLVGLYAGSGRRLLKKSTVKLYEDVQEFWVAEDLQAPSGTGIRAAAPAHPERPERAGAEAVNRSGRIMGCGALHVMWEDLAEVRSVAVDPGYGGRGIGHRIVSRLLETARELGVRRVFCLTFEVEFFERHGFRPILGTPVSPEVYEELLRSYDEGVAEFLDLDRVKPNTLGNTRMLLRLED</sequence>
<proteinExistence type="predicted"/>
<reference evidence="5" key="1">
    <citation type="journal article" date="2019" name="Int. J. Syst. Evol. Microbiol.">
        <title>The Global Catalogue of Microorganisms (GCM) 10K type strain sequencing project: providing services to taxonomists for standard genome sequencing and annotation.</title>
        <authorList>
            <consortium name="The Broad Institute Genomics Platform"/>
            <consortium name="The Broad Institute Genome Sequencing Center for Infectious Disease"/>
            <person name="Wu L."/>
            <person name="Ma J."/>
        </authorList>
    </citation>
    <scope>NUCLEOTIDE SEQUENCE [LARGE SCALE GENOMIC DNA]</scope>
    <source>
        <strain evidence="5">JCM 3325</strain>
    </source>
</reference>
<dbReference type="InterPro" id="IPR045039">
    <property type="entry name" value="NSI-like"/>
</dbReference>
<dbReference type="EMBL" id="BAAARW010000004">
    <property type="protein sequence ID" value="GAA2405526.1"/>
    <property type="molecule type" value="Genomic_DNA"/>
</dbReference>
<keyword evidence="1" id="KW-0808">Transferase</keyword>
<name>A0ABP5VNT0_9ACTN</name>
<protein>
    <submittedName>
        <fullName evidence="4">Amino-acid N-acetyltransferase</fullName>
    </submittedName>
</protein>
<comment type="caution">
    <text evidence="4">The sequence shown here is derived from an EMBL/GenBank/DDBJ whole genome shotgun (WGS) entry which is preliminary data.</text>
</comment>
<dbReference type="Pfam" id="PF00583">
    <property type="entry name" value="Acetyltransf_1"/>
    <property type="match status" value="1"/>
</dbReference>
<gene>
    <name evidence="4" type="ORF">GCM10010191_11740</name>
</gene>
<dbReference type="InterPro" id="IPR000182">
    <property type="entry name" value="GNAT_dom"/>
</dbReference>
<dbReference type="SUPFAM" id="SSF55729">
    <property type="entry name" value="Acyl-CoA N-acyltransferases (Nat)"/>
    <property type="match status" value="1"/>
</dbReference>
<keyword evidence="5" id="KW-1185">Reference proteome</keyword>